<keyword evidence="3" id="KW-1185">Reference proteome</keyword>
<dbReference type="AlphaFoldDB" id="A0A9P8L231"/>
<evidence type="ECO:0000313" key="2">
    <source>
        <dbReference type="EMBL" id="KAH0538591.1"/>
    </source>
</evidence>
<feature type="region of interest" description="Disordered" evidence="1">
    <location>
        <begin position="61"/>
        <end position="112"/>
    </location>
</feature>
<dbReference type="Proteomes" id="UP000698800">
    <property type="component" value="Unassembled WGS sequence"/>
</dbReference>
<gene>
    <name evidence="2" type="ORF">FGG08_004841</name>
</gene>
<feature type="non-terminal residue" evidence="2">
    <location>
        <position position="1"/>
    </location>
</feature>
<accession>A0A9P8L231</accession>
<dbReference type="EMBL" id="JAGHQL010000103">
    <property type="protein sequence ID" value="KAH0538591.1"/>
    <property type="molecule type" value="Genomic_DNA"/>
</dbReference>
<evidence type="ECO:0000256" key="1">
    <source>
        <dbReference type="SAM" id="MobiDB-lite"/>
    </source>
</evidence>
<dbReference type="OrthoDB" id="10505353at2759"/>
<sequence>YAVGLAEMAENLAAQVSILEKQNKSQTALLNGRKAQRSGKRMAIKGHFILSTQEILEEVRKAEEETARKKAAKNATGASQRGRKRKRPKTPSEDEEESSCNSTSSSDSDSSCCIVVGAVNKGRARK</sequence>
<proteinExistence type="predicted"/>
<protein>
    <submittedName>
        <fullName evidence="2">Uncharacterized protein</fullName>
    </submittedName>
</protein>
<feature type="compositionally biased region" description="Low complexity" evidence="1">
    <location>
        <begin position="99"/>
        <end position="112"/>
    </location>
</feature>
<evidence type="ECO:0000313" key="3">
    <source>
        <dbReference type="Proteomes" id="UP000698800"/>
    </source>
</evidence>
<comment type="caution">
    <text evidence="2">The sequence shown here is derived from an EMBL/GenBank/DDBJ whole genome shotgun (WGS) entry which is preliminary data.</text>
</comment>
<reference evidence="2" key="1">
    <citation type="submission" date="2021-03" db="EMBL/GenBank/DDBJ databases">
        <title>Comparative genomics and phylogenomic investigation of the class Geoglossomycetes provide insights into ecological specialization and systematics.</title>
        <authorList>
            <person name="Melie T."/>
            <person name="Pirro S."/>
            <person name="Miller A.N."/>
            <person name="Quandt A."/>
        </authorList>
    </citation>
    <scope>NUCLEOTIDE SEQUENCE</scope>
    <source>
        <strain evidence="2">GBOQ0MN5Z8</strain>
    </source>
</reference>
<organism evidence="2 3">
    <name type="scientific">Glutinoglossum americanum</name>
    <dbReference type="NCBI Taxonomy" id="1670608"/>
    <lineage>
        <taxon>Eukaryota</taxon>
        <taxon>Fungi</taxon>
        <taxon>Dikarya</taxon>
        <taxon>Ascomycota</taxon>
        <taxon>Pezizomycotina</taxon>
        <taxon>Geoglossomycetes</taxon>
        <taxon>Geoglossales</taxon>
        <taxon>Geoglossaceae</taxon>
        <taxon>Glutinoglossum</taxon>
    </lineage>
</organism>
<name>A0A9P8L231_9PEZI</name>